<accession>A0A2K8Z828</accession>
<reference evidence="1 2" key="1">
    <citation type="submission" date="2017-11" db="EMBL/GenBank/DDBJ databases">
        <title>Taxonomic description and genome sequences of Spirosoma HA7 sp. nov., isolated from pollen microhabitat of Corylus avellana.</title>
        <authorList>
            <person name="Ambika Manirajan B."/>
            <person name="Suarez C."/>
            <person name="Ratering S."/>
            <person name="Geissler-Plaum R."/>
            <person name="Cardinale M."/>
            <person name="Sylvia S."/>
        </authorList>
    </citation>
    <scope>NUCLEOTIDE SEQUENCE [LARGE SCALE GENOMIC DNA]</scope>
    <source>
        <strain evidence="1 2">HA7</strain>
    </source>
</reference>
<organism evidence="1 2">
    <name type="scientific">Spirosoma pollinicola</name>
    <dbReference type="NCBI Taxonomy" id="2057025"/>
    <lineage>
        <taxon>Bacteria</taxon>
        <taxon>Pseudomonadati</taxon>
        <taxon>Bacteroidota</taxon>
        <taxon>Cytophagia</taxon>
        <taxon>Cytophagales</taxon>
        <taxon>Cytophagaceae</taxon>
        <taxon>Spirosoma</taxon>
    </lineage>
</organism>
<dbReference type="OrthoDB" id="963623at2"/>
<dbReference type="KEGG" id="spir:CWM47_31655"/>
<dbReference type="RefSeq" id="WP_100992555.1">
    <property type="nucleotide sequence ID" value="NZ_CP025096.1"/>
</dbReference>
<dbReference type="AlphaFoldDB" id="A0A2K8Z828"/>
<protein>
    <recommendedName>
        <fullName evidence="3">Helix-turn-helix domain-containing protein</fullName>
    </recommendedName>
</protein>
<dbReference type="InterPro" id="IPR036390">
    <property type="entry name" value="WH_DNA-bd_sf"/>
</dbReference>
<dbReference type="SUPFAM" id="SSF46785">
    <property type="entry name" value="Winged helix' DNA-binding domain"/>
    <property type="match status" value="1"/>
</dbReference>
<dbReference type="Proteomes" id="UP000232883">
    <property type="component" value="Chromosome"/>
</dbReference>
<evidence type="ECO:0000313" key="1">
    <source>
        <dbReference type="EMBL" id="AUD06004.1"/>
    </source>
</evidence>
<keyword evidence="2" id="KW-1185">Reference proteome</keyword>
<sequence length="113" mass="12809">MAANVLTNYNQNPYRIGKRTQHLVLFTAVDHKLSRLLGQSSIALRTMIVLASKLNADGYACATLNELAEILGTRRSYVNKGVLELARWNLITKKKRSQYWIGPDVFRSAQIEM</sequence>
<dbReference type="EMBL" id="CP025096">
    <property type="protein sequence ID" value="AUD06004.1"/>
    <property type="molecule type" value="Genomic_DNA"/>
</dbReference>
<proteinExistence type="predicted"/>
<gene>
    <name evidence="1" type="ORF">CWM47_31655</name>
</gene>
<evidence type="ECO:0008006" key="3">
    <source>
        <dbReference type="Google" id="ProtNLM"/>
    </source>
</evidence>
<name>A0A2K8Z828_9BACT</name>
<evidence type="ECO:0000313" key="2">
    <source>
        <dbReference type="Proteomes" id="UP000232883"/>
    </source>
</evidence>